<dbReference type="EMBL" id="JBHSXS010000028">
    <property type="protein sequence ID" value="MFC6884535.1"/>
    <property type="molecule type" value="Genomic_DNA"/>
</dbReference>
<comment type="caution">
    <text evidence="2">The sequence shown here is derived from an EMBL/GenBank/DDBJ whole genome shotgun (WGS) entry which is preliminary data.</text>
</comment>
<keyword evidence="1" id="KW-1133">Transmembrane helix</keyword>
<dbReference type="RefSeq" id="WP_160820221.1">
    <property type="nucleotide sequence ID" value="NZ_JBHSXE010000001.1"/>
</dbReference>
<keyword evidence="3" id="KW-1185">Reference proteome</keyword>
<protein>
    <recommendedName>
        <fullName evidence="4">MFS transporter</fullName>
    </recommendedName>
</protein>
<proteinExistence type="predicted"/>
<organism evidence="2 3">
    <name type="scientific">Actinomadura yumaensis</name>
    <dbReference type="NCBI Taxonomy" id="111807"/>
    <lineage>
        <taxon>Bacteria</taxon>
        <taxon>Bacillati</taxon>
        <taxon>Actinomycetota</taxon>
        <taxon>Actinomycetes</taxon>
        <taxon>Streptosporangiales</taxon>
        <taxon>Thermomonosporaceae</taxon>
        <taxon>Actinomadura</taxon>
    </lineage>
</organism>
<reference evidence="3" key="1">
    <citation type="journal article" date="2019" name="Int. J. Syst. Evol. Microbiol.">
        <title>The Global Catalogue of Microorganisms (GCM) 10K type strain sequencing project: providing services to taxonomists for standard genome sequencing and annotation.</title>
        <authorList>
            <consortium name="The Broad Institute Genomics Platform"/>
            <consortium name="The Broad Institute Genome Sequencing Center for Infectious Disease"/>
            <person name="Wu L."/>
            <person name="Ma J."/>
        </authorList>
    </citation>
    <scope>NUCLEOTIDE SEQUENCE [LARGE SCALE GENOMIC DNA]</scope>
    <source>
        <strain evidence="3">JCM 3369</strain>
    </source>
</reference>
<sequence>MLVGAAMGPAVLTAYLLADTLASSAAAKTHTAILTGVACNAGAGIGAALAGTAVTTFDTGRAFALTGIIAAALTIVGCLVFMHDRKRINPHGNSADD</sequence>
<dbReference type="Proteomes" id="UP001596380">
    <property type="component" value="Unassembled WGS sequence"/>
</dbReference>
<accession>A0ABW2CUE3</accession>
<dbReference type="InterPro" id="IPR036259">
    <property type="entry name" value="MFS_trans_sf"/>
</dbReference>
<feature type="transmembrane region" description="Helical" evidence="1">
    <location>
        <begin position="62"/>
        <end position="82"/>
    </location>
</feature>
<evidence type="ECO:0000313" key="2">
    <source>
        <dbReference type="EMBL" id="MFC6884535.1"/>
    </source>
</evidence>
<evidence type="ECO:0000313" key="3">
    <source>
        <dbReference type="Proteomes" id="UP001596380"/>
    </source>
</evidence>
<keyword evidence="1" id="KW-0472">Membrane</keyword>
<evidence type="ECO:0000256" key="1">
    <source>
        <dbReference type="SAM" id="Phobius"/>
    </source>
</evidence>
<gene>
    <name evidence="2" type="ORF">ACFQKB_32575</name>
</gene>
<dbReference type="SUPFAM" id="SSF103473">
    <property type="entry name" value="MFS general substrate transporter"/>
    <property type="match status" value="1"/>
</dbReference>
<name>A0ABW2CUE3_9ACTN</name>
<evidence type="ECO:0008006" key="4">
    <source>
        <dbReference type="Google" id="ProtNLM"/>
    </source>
</evidence>
<keyword evidence="1" id="KW-0812">Transmembrane</keyword>